<dbReference type="InterPro" id="IPR029056">
    <property type="entry name" value="Ribokinase-like"/>
</dbReference>
<comment type="function">
    <text evidence="12">Catalyzes the phosphorylation of ribose at O-5 in a reaction requiring ATP and magnesium. The resulting D-ribose-5-phosphate can then be used either for sythesis of nucleotides, histidine, and tryptophan, or as a component of the pentose phosphate pathway.</text>
</comment>
<keyword evidence="4 12" id="KW-0808">Transferase</keyword>
<feature type="binding site" evidence="12">
    <location>
        <position position="288"/>
    </location>
    <ligand>
        <name>K(+)</name>
        <dbReference type="ChEBI" id="CHEBI:29103"/>
    </ligand>
</feature>
<keyword evidence="8 12" id="KW-0067">ATP-binding</keyword>
<reference evidence="14 15" key="1">
    <citation type="submission" date="2015-09" db="EMBL/GenBank/DDBJ databases">
        <title>Draft Genome Sequence of the Strain BR 3267 (Bradyrhizobium yuanmingense) recommended as inoculant for cowpea in Brazil.</title>
        <authorList>
            <person name="Simoes-Araujo J.L."/>
            <person name="Zilli J.E."/>
        </authorList>
    </citation>
    <scope>NUCLEOTIDE SEQUENCE [LARGE SCALE GENOMIC DNA]</scope>
    <source>
        <strain evidence="14 15">BR3267</strain>
    </source>
</reference>
<dbReference type="GO" id="GO:0005524">
    <property type="term" value="F:ATP binding"/>
    <property type="evidence" value="ECO:0007669"/>
    <property type="project" value="UniProtKB-UniRule"/>
</dbReference>
<gene>
    <name evidence="12" type="primary">rbsK</name>
    <name evidence="14" type="ORF">AOQ72_28905</name>
</gene>
<feature type="binding site" evidence="12">
    <location>
        <begin position="222"/>
        <end position="227"/>
    </location>
    <ligand>
        <name>ATP</name>
        <dbReference type="ChEBI" id="CHEBI:30616"/>
    </ligand>
</feature>
<dbReference type="PANTHER" id="PTHR10584">
    <property type="entry name" value="SUGAR KINASE"/>
    <property type="match status" value="1"/>
</dbReference>
<dbReference type="PANTHER" id="PTHR10584:SF166">
    <property type="entry name" value="RIBOKINASE"/>
    <property type="match status" value="1"/>
</dbReference>
<dbReference type="InterPro" id="IPR011877">
    <property type="entry name" value="Ribokinase"/>
</dbReference>
<dbReference type="InterPro" id="IPR002139">
    <property type="entry name" value="Ribo/fructo_kinase"/>
</dbReference>
<proteinExistence type="inferred from homology"/>
<comment type="activity regulation">
    <text evidence="12">Activated by a monovalent cation that binds near, but not in, the active site. The most likely occupant of the site in vivo is potassium. Ion binding induces a conformational change that may alter substrate affinity.</text>
</comment>
<comment type="subunit">
    <text evidence="12">Homodimer.</text>
</comment>
<dbReference type="PROSITE" id="PS00584">
    <property type="entry name" value="PFKB_KINASES_2"/>
    <property type="match status" value="1"/>
</dbReference>
<comment type="pathway">
    <text evidence="12">Carbohydrate metabolism; D-ribose degradation; D-ribose 5-phosphate from beta-D-ribopyranose: step 2/2.</text>
</comment>
<dbReference type="Proteomes" id="UP000051380">
    <property type="component" value="Unassembled WGS sequence"/>
</dbReference>
<feature type="binding site" evidence="12">
    <location>
        <position position="255"/>
    </location>
    <ligand>
        <name>substrate</name>
    </ligand>
</feature>
<evidence type="ECO:0000256" key="2">
    <source>
        <dbReference type="ARBA" id="ARBA00012035"/>
    </source>
</evidence>
<dbReference type="SUPFAM" id="SSF53613">
    <property type="entry name" value="Ribokinase-like"/>
    <property type="match status" value="1"/>
</dbReference>
<organism evidence="14 15">
    <name type="scientific">Bradyrhizobium yuanmingense</name>
    <dbReference type="NCBI Taxonomy" id="108015"/>
    <lineage>
        <taxon>Bacteria</taxon>
        <taxon>Pseudomonadati</taxon>
        <taxon>Pseudomonadota</taxon>
        <taxon>Alphaproteobacteria</taxon>
        <taxon>Hyphomicrobiales</taxon>
        <taxon>Nitrobacteraceae</taxon>
        <taxon>Bradyrhizobium</taxon>
    </lineage>
</organism>
<keyword evidence="7 12" id="KW-0418">Kinase</keyword>
<evidence type="ECO:0000313" key="14">
    <source>
        <dbReference type="EMBL" id="KRP92224.1"/>
    </source>
</evidence>
<dbReference type="STRING" id="108015.GA0061099_1004424"/>
<dbReference type="Pfam" id="PF00294">
    <property type="entry name" value="PfkB"/>
    <property type="match status" value="1"/>
</dbReference>
<evidence type="ECO:0000313" key="15">
    <source>
        <dbReference type="Proteomes" id="UP000051380"/>
    </source>
</evidence>
<feature type="binding site" evidence="12">
    <location>
        <position position="251"/>
    </location>
    <ligand>
        <name>K(+)</name>
        <dbReference type="ChEBI" id="CHEBI:29103"/>
    </ligand>
</feature>
<feature type="domain" description="Carbohydrate kinase PfkB" evidence="13">
    <location>
        <begin position="2"/>
        <end position="296"/>
    </location>
</feature>
<dbReference type="InterPro" id="IPR002173">
    <property type="entry name" value="Carboh/pur_kinase_PfkB_CS"/>
</dbReference>
<evidence type="ECO:0000256" key="8">
    <source>
        <dbReference type="ARBA" id="ARBA00022840"/>
    </source>
</evidence>
<evidence type="ECO:0000256" key="3">
    <source>
        <dbReference type="ARBA" id="ARBA00016943"/>
    </source>
</evidence>
<sequence length="305" mass="30993">MILVFGSLNIDLVAQVPVIPGPGRTVLAPSYRTHFGGKGANQAVAAARIAGPGRVSMAGRVGRDGFGDSAIENLRANGVDADGVIRADEPTGCAFITVDQAGENAITVASGANMTARAGDLASKLFNLDTVLVLQMEVPFAHGLEAARRTAAASGTVIWNLAPVPEQMTREMVTELLAVTDYLLVNEHEARDAATAIGLASADYEAASAGLAKSGNLTCIVTAGAQGALAVTAEGTRLRAPAQRITPVDTTGAGDTFVGAFAAMISEGVSLQRALEVSCEAAALKCLKAGAQTGMPMRSAMGSLA</sequence>
<feature type="active site" description="Proton acceptor" evidence="12">
    <location>
        <position position="255"/>
    </location>
</feature>
<keyword evidence="10 12" id="KW-0630">Potassium</keyword>
<feature type="binding site" evidence="12">
    <location>
        <position position="249"/>
    </location>
    <ligand>
        <name>K(+)</name>
        <dbReference type="ChEBI" id="CHEBI:29103"/>
    </ligand>
</feature>
<dbReference type="PRINTS" id="PR00990">
    <property type="entry name" value="RIBOKINASE"/>
</dbReference>
<dbReference type="EC" id="2.7.1.15" evidence="2 12"/>
<feature type="binding site" evidence="12">
    <location>
        <begin position="9"/>
        <end position="11"/>
    </location>
    <ligand>
        <name>substrate</name>
    </ligand>
</feature>
<dbReference type="EMBL" id="LJYF01000031">
    <property type="protein sequence ID" value="KRP92224.1"/>
    <property type="molecule type" value="Genomic_DNA"/>
</dbReference>
<comment type="catalytic activity">
    <reaction evidence="12">
        <text>D-ribose + ATP = D-ribose 5-phosphate + ADP + H(+)</text>
        <dbReference type="Rhea" id="RHEA:13697"/>
        <dbReference type="ChEBI" id="CHEBI:15378"/>
        <dbReference type="ChEBI" id="CHEBI:30616"/>
        <dbReference type="ChEBI" id="CHEBI:47013"/>
        <dbReference type="ChEBI" id="CHEBI:78346"/>
        <dbReference type="ChEBI" id="CHEBI:456216"/>
        <dbReference type="EC" id="2.7.1.15"/>
    </reaction>
</comment>
<dbReference type="CDD" id="cd01174">
    <property type="entry name" value="ribokinase"/>
    <property type="match status" value="1"/>
</dbReference>
<dbReference type="InterPro" id="IPR011611">
    <property type="entry name" value="PfkB_dom"/>
</dbReference>
<keyword evidence="9 12" id="KW-0460">Magnesium</keyword>
<evidence type="ECO:0000256" key="12">
    <source>
        <dbReference type="HAMAP-Rule" id="MF_01987"/>
    </source>
</evidence>
<comment type="caution">
    <text evidence="14">The sequence shown here is derived from an EMBL/GenBank/DDBJ whole genome shotgun (WGS) entry which is preliminary data.</text>
</comment>
<name>A0A0R3C393_9BRAD</name>
<keyword evidence="12" id="KW-0963">Cytoplasm</keyword>
<evidence type="ECO:0000256" key="1">
    <source>
        <dbReference type="ARBA" id="ARBA00005380"/>
    </source>
</evidence>
<comment type="cofactor">
    <cofactor evidence="12">
        <name>Mg(2+)</name>
        <dbReference type="ChEBI" id="CHEBI:18420"/>
    </cofactor>
    <text evidence="12">Requires a divalent cation, most likely magnesium in vivo, as an electrophilic catalyst to aid phosphoryl group transfer. It is the chelate of the metal and the nucleotide that is the actual substrate.</text>
</comment>
<dbReference type="GO" id="GO:0019303">
    <property type="term" value="P:D-ribose catabolic process"/>
    <property type="evidence" value="ECO:0007669"/>
    <property type="project" value="UniProtKB-UniRule"/>
</dbReference>
<feature type="binding site" evidence="12">
    <location>
        <position position="285"/>
    </location>
    <ligand>
        <name>K(+)</name>
        <dbReference type="ChEBI" id="CHEBI:29103"/>
    </ligand>
</feature>
<comment type="similarity">
    <text evidence="12">Belongs to the carbohydrate kinase PfkB family. Ribokinase subfamily.</text>
</comment>
<feature type="binding site" evidence="12">
    <location>
        <position position="137"/>
    </location>
    <ligand>
        <name>substrate</name>
    </ligand>
</feature>
<dbReference type="GO" id="GO:0004747">
    <property type="term" value="F:ribokinase activity"/>
    <property type="evidence" value="ECO:0007669"/>
    <property type="project" value="UniProtKB-UniRule"/>
</dbReference>
<dbReference type="AlphaFoldDB" id="A0A0R3C393"/>
<feature type="binding site" evidence="12">
    <location>
        <position position="290"/>
    </location>
    <ligand>
        <name>K(+)</name>
        <dbReference type="ChEBI" id="CHEBI:29103"/>
    </ligand>
</feature>
<dbReference type="GO" id="GO:0005829">
    <property type="term" value="C:cytosol"/>
    <property type="evidence" value="ECO:0007669"/>
    <property type="project" value="TreeGrafter"/>
</dbReference>
<evidence type="ECO:0000256" key="9">
    <source>
        <dbReference type="ARBA" id="ARBA00022842"/>
    </source>
</evidence>
<feature type="binding site" evidence="12">
    <location>
        <position position="186"/>
    </location>
    <ligand>
        <name>ATP</name>
        <dbReference type="ChEBI" id="CHEBI:30616"/>
    </ligand>
</feature>
<comment type="caution">
    <text evidence="12">Lacks conserved residue(s) required for the propagation of feature annotation.</text>
</comment>
<evidence type="ECO:0000256" key="11">
    <source>
        <dbReference type="ARBA" id="ARBA00023277"/>
    </source>
</evidence>
<feature type="binding site" evidence="12">
    <location>
        <begin position="37"/>
        <end position="41"/>
    </location>
    <ligand>
        <name>substrate</name>
    </ligand>
</feature>
<dbReference type="OrthoDB" id="9775849at2"/>
<dbReference type="UniPathway" id="UPA00916">
    <property type="reaction ID" value="UER00889"/>
</dbReference>
<protein>
    <recommendedName>
        <fullName evidence="3 12">Ribokinase</fullName>
        <shortName evidence="12">RK</shortName>
        <ecNumber evidence="2 12">2.7.1.15</ecNumber>
    </recommendedName>
</protein>
<dbReference type="RefSeq" id="WP_057028954.1">
    <property type="nucleotide sequence ID" value="NZ_LJYF01000031.1"/>
</dbReference>
<comment type="subcellular location">
    <subcellularLocation>
        <location evidence="12">Cytoplasm</location>
    </subcellularLocation>
</comment>
<evidence type="ECO:0000256" key="4">
    <source>
        <dbReference type="ARBA" id="ARBA00022679"/>
    </source>
</evidence>
<keyword evidence="11 12" id="KW-0119">Carbohydrate metabolism</keyword>
<accession>A0A0R3C393</accession>
<dbReference type="Gene3D" id="3.40.1190.20">
    <property type="match status" value="1"/>
</dbReference>
<comment type="similarity">
    <text evidence="1">Belongs to the carbohydrate kinase pfkB family.</text>
</comment>
<evidence type="ECO:0000256" key="5">
    <source>
        <dbReference type="ARBA" id="ARBA00022723"/>
    </source>
</evidence>
<evidence type="ECO:0000259" key="13">
    <source>
        <dbReference type="Pfam" id="PF00294"/>
    </source>
</evidence>
<evidence type="ECO:0000256" key="10">
    <source>
        <dbReference type="ARBA" id="ARBA00022958"/>
    </source>
</evidence>
<evidence type="ECO:0000256" key="6">
    <source>
        <dbReference type="ARBA" id="ARBA00022741"/>
    </source>
</evidence>
<feature type="binding site" evidence="12">
    <location>
        <begin position="254"/>
        <end position="255"/>
    </location>
    <ligand>
        <name>ATP</name>
        <dbReference type="ChEBI" id="CHEBI:30616"/>
    </ligand>
</feature>
<keyword evidence="5 12" id="KW-0479">Metal-binding</keyword>
<keyword evidence="6 12" id="KW-0547">Nucleotide-binding</keyword>
<dbReference type="GO" id="GO:0046872">
    <property type="term" value="F:metal ion binding"/>
    <property type="evidence" value="ECO:0007669"/>
    <property type="project" value="UniProtKB-KW"/>
</dbReference>
<evidence type="ECO:0000256" key="7">
    <source>
        <dbReference type="ARBA" id="ARBA00022777"/>
    </source>
</evidence>
<dbReference type="HAMAP" id="MF_01987">
    <property type="entry name" value="Ribokinase"/>
    <property type="match status" value="1"/>
</dbReference>